<proteinExistence type="predicted"/>
<dbReference type="RefSeq" id="WP_091958824.1">
    <property type="nucleotide sequence ID" value="NZ_FOLH01000001.1"/>
</dbReference>
<keyword evidence="1" id="KW-0732">Signal</keyword>
<dbReference type="AlphaFoldDB" id="A0A1I1EJQ8"/>
<protein>
    <recommendedName>
        <fullName evidence="4">Lipocalin-like domain-containing protein</fullName>
    </recommendedName>
</protein>
<gene>
    <name evidence="2" type="ORF">SAMN05660443_0565</name>
</gene>
<evidence type="ECO:0000256" key="1">
    <source>
        <dbReference type="SAM" id="SignalP"/>
    </source>
</evidence>
<accession>A0A1I1EJQ8</accession>
<dbReference type="EMBL" id="FOLH01000001">
    <property type="protein sequence ID" value="SFB85688.1"/>
    <property type="molecule type" value="Genomic_DNA"/>
</dbReference>
<dbReference type="OrthoDB" id="6119322at2"/>
<evidence type="ECO:0000313" key="2">
    <source>
        <dbReference type="EMBL" id="SFB85688.1"/>
    </source>
</evidence>
<name>A0A1I1EJQ8_9GAMM</name>
<dbReference type="STRING" id="1122252.SAMN05660443_0565"/>
<feature type="signal peptide" evidence="1">
    <location>
        <begin position="1"/>
        <end position="24"/>
    </location>
</feature>
<reference evidence="2 3" key="1">
    <citation type="submission" date="2016-10" db="EMBL/GenBank/DDBJ databases">
        <authorList>
            <person name="de Groot N.N."/>
        </authorList>
    </citation>
    <scope>NUCLEOTIDE SEQUENCE [LARGE SCALE GENOMIC DNA]</scope>
    <source>
        <strain evidence="2 3">DSM 18438</strain>
    </source>
</reference>
<sequence>MHPKPFLAGAALLLLGTLSSNLHADAGQITGTWQCQQRLHPDPQVIVQLDYEHQFSPNRQFNLGGSLQAEFAGNQLLYRFRGDGDWSIENGHLLIETRNSEFRPDNATAQQFHDLGILKADQFNNAQSSDRFEILQLTNRDLHLKHTRENFITRCKRG</sequence>
<evidence type="ECO:0008006" key="4">
    <source>
        <dbReference type="Google" id="ProtNLM"/>
    </source>
</evidence>
<keyword evidence="3" id="KW-1185">Reference proteome</keyword>
<evidence type="ECO:0000313" key="3">
    <source>
        <dbReference type="Proteomes" id="UP000199058"/>
    </source>
</evidence>
<feature type="chain" id="PRO_5011469480" description="Lipocalin-like domain-containing protein" evidence="1">
    <location>
        <begin position="25"/>
        <end position="158"/>
    </location>
</feature>
<dbReference type="Proteomes" id="UP000199058">
    <property type="component" value="Unassembled WGS sequence"/>
</dbReference>
<organism evidence="2 3">
    <name type="scientific">Marinospirillum celere</name>
    <dbReference type="NCBI Taxonomy" id="1122252"/>
    <lineage>
        <taxon>Bacteria</taxon>
        <taxon>Pseudomonadati</taxon>
        <taxon>Pseudomonadota</taxon>
        <taxon>Gammaproteobacteria</taxon>
        <taxon>Oceanospirillales</taxon>
        <taxon>Oceanospirillaceae</taxon>
        <taxon>Marinospirillum</taxon>
    </lineage>
</organism>